<dbReference type="InterPro" id="IPR058548">
    <property type="entry name" value="MlaB-like_STAS"/>
</dbReference>
<proteinExistence type="inferred from homology"/>
<evidence type="ECO:0000313" key="5">
    <source>
        <dbReference type="Proteomes" id="UP001597261"/>
    </source>
</evidence>
<evidence type="ECO:0000256" key="2">
    <source>
        <dbReference type="RuleBase" id="RU003749"/>
    </source>
</evidence>
<reference evidence="5" key="1">
    <citation type="journal article" date="2019" name="Int. J. Syst. Evol. Microbiol.">
        <title>The Global Catalogue of Microorganisms (GCM) 10K type strain sequencing project: providing services to taxonomists for standard genome sequencing and annotation.</title>
        <authorList>
            <consortium name="The Broad Institute Genomics Platform"/>
            <consortium name="The Broad Institute Genome Sequencing Center for Infectious Disease"/>
            <person name="Wu L."/>
            <person name="Ma J."/>
        </authorList>
    </citation>
    <scope>NUCLEOTIDE SEQUENCE [LARGE SCALE GENOMIC DNA]</scope>
    <source>
        <strain evidence="5">CGMCC 1.12470</strain>
    </source>
</reference>
<dbReference type="PROSITE" id="PS50801">
    <property type="entry name" value="STAS"/>
    <property type="match status" value="1"/>
</dbReference>
<dbReference type="PANTHER" id="PTHR33495:SF2">
    <property type="entry name" value="ANTI-SIGMA FACTOR ANTAGONIST TM_1081-RELATED"/>
    <property type="match status" value="1"/>
</dbReference>
<evidence type="ECO:0000259" key="3">
    <source>
        <dbReference type="PROSITE" id="PS50801"/>
    </source>
</evidence>
<dbReference type="Pfam" id="PF13466">
    <property type="entry name" value="STAS_2"/>
    <property type="match status" value="1"/>
</dbReference>
<keyword evidence="5" id="KW-1185">Reference proteome</keyword>
<dbReference type="SUPFAM" id="SSF52091">
    <property type="entry name" value="SpoIIaa-like"/>
    <property type="match status" value="1"/>
</dbReference>
<protein>
    <recommendedName>
        <fullName evidence="2">Anti-sigma factor antagonist</fullName>
    </recommendedName>
</protein>
<gene>
    <name evidence="4" type="ORF">ACFSL4_13875</name>
</gene>
<evidence type="ECO:0000313" key="4">
    <source>
        <dbReference type="EMBL" id="MFD1659261.1"/>
    </source>
</evidence>
<name>A0ABW4IRY3_9ACTN</name>
<dbReference type="EMBL" id="JBHUDX010000031">
    <property type="protein sequence ID" value="MFD1659261.1"/>
    <property type="molecule type" value="Genomic_DNA"/>
</dbReference>
<dbReference type="Gene3D" id="3.30.750.24">
    <property type="entry name" value="STAS domain"/>
    <property type="match status" value="1"/>
</dbReference>
<sequence>MPETLLSPPSRTGRAVRATAVAELRGEIDILTAPPLKARLDALTAGPHPDVVLDLRPVTFIDCTGLGLLCRARNRVMARGGRLRLVSDSASFLRLLRGTGLAGAFELCSGLPGGLVARPQTCLAAVAG</sequence>
<feature type="domain" description="STAS" evidence="3">
    <location>
        <begin position="21"/>
        <end position="101"/>
    </location>
</feature>
<dbReference type="NCBIfam" id="TIGR00377">
    <property type="entry name" value="ant_ant_sig"/>
    <property type="match status" value="1"/>
</dbReference>
<dbReference type="InterPro" id="IPR003658">
    <property type="entry name" value="Anti-sigma_ant"/>
</dbReference>
<organism evidence="4 5">
    <name type="scientific">Streptomyces caeni</name>
    <dbReference type="NCBI Taxonomy" id="2307231"/>
    <lineage>
        <taxon>Bacteria</taxon>
        <taxon>Bacillati</taxon>
        <taxon>Actinomycetota</taxon>
        <taxon>Actinomycetes</taxon>
        <taxon>Kitasatosporales</taxon>
        <taxon>Streptomycetaceae</taxon>
        <taxon>Streptomyces</taxon>
    </lineage>
</organism>
<accession>A0ABW4IRY3</accession>
<dbReference type="InterPro" id="IPR036513">
    <property type="entry name" value="STAS_dom_sf"/>
</dbReference>
<evidence type="ECO:0000256" key="1">
    <source>
        <dbReference type="ARBA" id="ARBA00009013"/>
    </source>
</evidence>
<dbReference type="RefSeq" id="WP_381082236.1">
    <property type="nucleotide sequence ID" value="NZ_JBHUDX010000031.1"/>
</dbReference>
<comment type="caution">
    <text evidence="4">The sequence shown here is derived from an EMBL/GenBank/DDBJ whole genome shotgun (WGS) entry which is preliminary data.</text>
</comment>
<dbReference type="Proteomes" id="UP001597261">
    <property type="component" value="Unassembled WGS sequence"/>
</dbReference>
<comment type="similarity">
    <text evidence="1 2">Belongs to the anti-sigma-factor antagonist family.</text>
</comment>
<dbReference type="PANTHER" id="PTHR33495">
    <property type="entry name" value="ANTI-SIGMA FACTOR ANTAGONIST TM_1081-RELATED-RELATED"/>
    <property type="match status" value="1"/>
</dbReference>
<dbReference type="InterPro" id="IPR002645">
    <property type="entry name" value="STAS_dom"/>
</dbReference>
<dbReference type="CDD" id="cd07043">
    <property type="entry name" value="STAS_anti-anti-sigma_factors"/>
    <property type="match status" value="1"/>
</dbReference>